<evidence type="ECO:0000313" key="3">
    <source>
        <dbReference type="Proteomes" id="UP000474957"/>
    </source>
</evidence>
<keyword evidence="3" id="KW-1185">Reference proteome</keyword>
<evidence type="ECO:0000256" key="1">
    <source>
        <dbReference type="SAM" id="SignalP"/>
    </source>
</evidence>
<proteinExistence type="predicted"/>
<dbReference type="AlphaFoldDB" id="A0A6L5Z7G8"/>
<dbReference type="Proteomes" id="UP000474957">
    <property type="component" value="Unassembled WGS sequence"/>
</dbReference>
<feature type="signal peptide" evidence="1">
    <location>
        <begin position="1"/>
        <end position="28"/>
    </location>
</feature>
<accession>A0A6L5Z7G8</accession>
<gene>
    <name evidence="2" type="ORF">GE300_20990</name>
</gene>
<dbReference type="RefSeq" id="WP_154449493.1">
    <property type="nucleotide sequence ID" value="NZ_WIND01000035.1"/>
</dbReference>
<feature type="chain" id="PRO_5026682945" evidence="1">
    <location>
        <begin position="29"/>
        <end position="84"/>
    </location>
</feature>
<organism evidence="2 3">
    <name type="scientific">Halovulum marinum</name>
    <dbReference type="NCBI Taxonomy" id="2662447"/>
    <lineage>
        <taxon>Bacteria</taxon>
        <taxon>Pseudomonadati</taxon>
        <taxon>Pseudomonadota</taxon>
        <taxon>Alphaproteobacteria</taxon>
        <taxon>Rhodobacterales</taxon>
        <taxon>Paracoccaceae</taxon>
        <taxon>Halovulum</taxon>
    </lineage>
</organism>
<name>A0A6L5Z7G8_9RHOB</name>
<protein>
    <submittedName>
        <fullName evidence="2">Uncharacterized protein</fullName>
    </submittedName>
</protein>
<dbReference type="EMBL" id="WIND01000035">
    <property type="protein sequence ID" value="MSU92034.1"/>
    <property type="molecule type" value="Genomic_DNA"/>
</dbReference>
<keyword evidence="1" id="KW-0732">Signal</keyword>
<reference evidence="2 3" key="1">
    <citation type="submission" date="2019-10" db="EMBL/GenBank/DDBJ databases">
        <title>Cognatihalovulum marinum gen. nov. sp. nov., a new member of the family Rhodobacteraceae isolated from deep seawater of the Northwest Indian Ocean.</title>
        <authorList>
            <person name="Ruan C."/>
            <person name="Wang J."/>
            <person name="Zheng X."/>
            <person name="Song L."/>
            <person name="Zhu Y."/>
            <person name="Huang Y."/>
            <person name="Lu Z."/>
            <person name="Du W."/>
            <person name="Huang L."/>
            <person name="Dai X."/>
        </authorList>
    </citation>
    <scope>NUCLEOTIDE SEQUENCE [LARGE SCALE GENOMIC DNA]</scope>
    <source>
        <strain evidence="2 3">2CG4</strain>
    </source>
</reference>
<sequence>MMSNDGYWRPRLAALAIAMSLLSGCATVGSNPPIAIVCPPVVQYSREAQARAAEDLNSLPDGSVIAEMLSDYAVLRDQTRGCSK</sequence>
<comment type="caution">
    <text evidence="2">The sequence shown here is derived from an EMBL/GenBank/DDBJ whole genome shotgun (WGS) entry which is preliminary data.</text>
</comment>
<evidence type="ECO:0000313" key="2">
    <source>
        <dbReference type="EMBL" id="MSU92034.1"/>
    </source>
</evidence>